<dbReference type="STRING" id="926556.Echvi_1975"/>
<dbReference type="Gene3D" id="1.25.40.10">
    <property type="entry name" value="Tetratricopeptide repeat domain"/>
    <property type="match status" value="1"/>
</dbReference>
<evidence type="ECO:0000256" key="1">
    <source>
        <dbReference type="SAM" id="MobiDB-lite"/>
    </source>
</evidence>
<dbReference type="Proteomes" id="UP000010796">
    <property type="component" value="Chromosome"/>
</dbReference>
<evidence type="ECO:0008006" key="4">
    <source>
        <dbReference type="Google" id="ProtNLM"/>
    </source>
</evidence>
<dbReference type="SUPFAM" id="SSF48452">
    <property type="entry name" value="TPR-like"/>
    <property type="match status" value="1"/>
</dbReference>
<keyword evidence="3" id="KW-1185">Reference proteome</keyword>
<sequence length="132" mass="15488">MKYLMILLLTSVLSFQGHSTDYKKEFNKALREIKNENYQSALQLLKSADSLKQHSKIVFWMSYVYAQLDQKELSLAYARLSLEYEPELNEEYEFKANQLINWGNSSRDSRVSGRFPASDDPPYFEVTNEDKL</sequence>
<gene>
    <name evidence="2" type="ordered locus">Echvi_1975</name>
</gene>
<evidence type="ECO:0000313" key="2">
    <source>
        <dbReference type="EMBL" id="AGA78229.1"/>
    </source>
</evidence>
<dbReference type="EMBL" id="CP003346">
    <property type="protein sequence ID" value="AGA78229.1"/>
    <property type="molecule type" value="Genomic_DNA"/>
</dbReference>
<dbReference type="RefSeq" id="WP_015265790.1">
    <property type="nucleotide sequence ID" value="NC_019904.1"/>
</dbReference>
<accession>L0FWF0</accession>
<dbReference type="KEGG" id="evi:Echvi_1975"/>
<name>L0FWF0_ECHVK</name>
<dbReference type="AlphaFoldDB" id="L0FWF0"/>
<feature type="region of interest" description="Disordered" evidence="1">
    <location>
        <begin position="105"/>
        <end position="132"/>
    </location>
</feature>
<dbReference type="InterPro" id="IPR011990">
    <property type="entry name" value="TPR-like_helical_dom_sf"/>
</dbReference>
<organism evidence="2 3">
    <name type="scientific">Echinicola vietnamensis (strain DSM 17526 / LMG 23754 / KMM 6221)</name>
    <dbReference type="NCBI Taxonomy" id="926556"/>
    <lineage>
        <taxon>Bacteria</taxon>
        <taxon>Pseudomonadati</taxon>
        <taxon>Bacteroidota</taxon>
        <taxon>Cytophagia</taxon>
        <taxon>Cytophagales</taxon>
        <taxon>Cyclobacteriaceae</taxon>
        <taxon>Echinicola</taxon>
    </lineage>
</organism>
<dbReference type="HOGENOM" id="CLU_1913748_0_0_10"/>
<proteinExistence type="predicted"/>
<evidence type="ECO:0000313" key="3">
    <source>
        <dbReference type="Proteomes" id="UP000010796"/>
    </source>
</evidence>
<protein>
    <recommendedName>
        <fullName evidence="4">Tetratricopeptide repeat protein</fullName>
    </recommendedName>
</protein>
<reference evidence="3" key="1">
    <citation type="submission" date="2012-02" db="EMBL/GenBank/DDBJ databases">
        <title>The complete genome of Echinicola vietnamensis DSM 17526.</title>
        <authorList>
            <person name="Lucas S."/>
            <person name="Copeland A."/>
            <person name="Lapidus A."/>
            <person name="Glavina del Rio T."/>
            <person name="Dalin E."/>
            <person name="Tice H."/>
            <person name="Bruce D."/>
            <person name="Goodwin L."/>
            <person name="Pitluck S."/>
            <person name="Peters L."/>
            <person name="Ovchinnikova G."/>
            <person name="Teshima H."/>
            <person name="Kyrpides N."/>
            <person name="Mavromatis K."/>
            <person name="Ivanova N."/>
            <person name="Brettin T."/>
            <person name="Detter J.C."/>
            <person name="Han C."/>
            <person name="Larimer F."/>
            <person name="Land M."/>
            <person name="Hauser L."/>
            <person name="Markowitz V."/>
            <person name="Cheng J.-F."/>
            <person name="Hugenholtz P."/>
            <person name="Woyke T."/>
            <person name="Wu D."/>
            <person name="Brambilla E."/>
            <person name="Klenk H.-P."/>
            <person name="Eisen J.A."/>
        </authorList>
    </citation>
    <scope>NUCLEOTIDE SEQUENCE [LARGE SCALE GENOMIC DNA]</scope>
    <source>
        <strain evidence="3">DSM 17526 / LMG 23754 / KMM 6221</strain>
    </source>
</reference>